<dbReference type="InterPro" id="IPR045150">
    <property type="entry name" value="CYB561D1/2"/>
</dbReference>
<gene>
    <name evidence="13" type="ORF">CcaverHIS019_0104180</name>
</gene>
<keyword evidence="10 11" id="KW-0472">Membrane</keyword>
<feature type="transmembrane region" description="Helical" evidence="11">
    <location>
        <begin position="79"/>
        <end position="96"/>
    </location>
</feature>
<evidence type="ECO:0000313" key="14">
    <source>
        <dbReference type="Proteomes" id="UP001233271"/>
    </source>
</evidence>
<evidence type="ECO:0000256" key="9">
    <source>
        <dbReference type="ARBA" id="ARBA00023004"/>
    </source>
</evidence>
<evidence type="ECO:0000259" key="12">
    <source>
        <dbReference type="Pfam" id="PF03188"/>
    </source>
</evidence>
<evidence type="ECO:0000256" key="7">
    <source>
        <dbReference type="ARBA" id="ARBA00022982"/>
    </source>
</evidence>
<evidence type="ECO:0000256" key="4">
    <source>
        <dbReference type="ARBA" id="ARBA00022617"/>
    </source>
</evidence>
<keyword evidence="14" id="KW-1185">Reference proteome</keyword>
<evidence type="ECO:0000313" key="13">
    <source>
        <dbReference type="EMBL" id="BEI87700.1"/>
    </source>
</evidence>
<dbReference type="GO" id="GO:0046872">
    <property type="term" value="F:metal ion binding"/>
    <property type="evidence" value="ECO:0007669"/>
    <property type="project" value="UniProtKB-KW"/>
</dbReference>
<evidence type="ECO:0000256" key="6">
    <source>
        <dbReference type="ARBA" id="ARBA00022723"/>
    </source>
</evidence>
<feature type="transmembrane region" description="Helical" evidence="11">
    <location>
        <begin position="147"/>
        <end position="167"/>
    </location>
</feature>
<proteinExistence type="predicted"/>
<dbReference type="GO" id="GO:0140575">
    <property type="term" value="F:transmembrane monodehydroascorbate reductase activity"/>
    <property type="evidence" value="ECO:0007669"/>
    <property type="project" value="InterPro"/>
</dbReference>
<evidence type="ECO:0000256" key="3">
    <source>
        <dbReference type="ARBA" id="ARBA00022448"/>
    </source>
</evidence>
<sequence>MVPTQHDKTGMALVLTGTTLLVLGTAALILTSPVPTLFAWHPSLNALALALFAIGISVVQPPTPPSTVRAQRLDAHKSVLGLAVILLCAGTTFMYYNKEANGSAHGTTPHGGAGYIVVTWMLVQAIIGGVAANTGKNGLWLYKWHRLSGYLFMTLALFTAFAGGLLTTWSQTRPAPLRIVAYGIGIPLIAAGVAMRMHTSKLPFGKRHA</sequence>
<feature type="transmembrane region" description="Helical" evidence="11">
    <location>
        <begin position="179"/>
        <end position="197"/>
    </location>
</feature>
<dbReference type="GO" id="GO:0016020">
    <property type="term" value="C:membrane"/>
    <property type="evidence" value="ECO:0007669"/>
    <property type="project" value="UniProtKB-SubCell"/>
</dbReference>
<dbReference type="GeneID" id="85491571"/>
<evidence type="ECO:0000256" key="8">
    <source>
        <dbReference type="ARBA" id="ARBA00022989"/>
    </source>
</evidence>
<protein>
    <recommendedName>
        <fullName evidence="12">Cytochrome b561 domain-containing protein</fullName>
    </recommendedName>
</protein>
<feature type="transmembrane region" description="Helical" evidence="11">
    <location>
        <begin position="37"/>
        <end position="59"/>
    </location>
</feature>
<keyword evidence="5 11" id="KW-0812">Transmembrane</keyword>
<keyword evidence="3" id="KW-0813">Transport</keyword>
<evidence type="ECO:0000256" key="2">
    <source>
        <dbReference type="ARBA" id="ARBA00004141"/>
    </source>
</evidence>
<keyword evidence="4" id="KW-0349">Heme</keyword>
<evidence type="ECO:0000256" key="1">
    <source>
        <dbReference type="ARBA" id="ARBA00001970"/>
    </source>
</evidence>
<keyword evidence="7" id="KW-0249">Electron transport</keyword>
<feature type="transmembrane region" description="Helical" evidence="11">
    <location>
        <begin position="116"/>
        <end position="135"/>
    </location>
</feature>
<comment type="subcellular location">
    <subcellularLocation>
        <location evidence="2">Membrane</location>
        <topology evidence="2">Multi-pass membrane protein</topology>
    </subcellularLocation>
</comment>
<evidence type="ECO:0000256" key="10">
    <source>
        <dbReference type="ARBA" id="ARBA00023136"/>
    </source>
</evidence>
<accession>A0AA48I4G5</accession>
<evidence type="ECO:0000256" key="11">
    <source>
        <dbReference type="SAM" id="Phobius"/>
    </source>
</evidence>
<name>A0AA48I4G5_9TREE</name>
<dbReference type="KEGG" id="ccac:CcaHIS019_0104180"/>
<dbReference type="InterPro" id="IPR006593">
    <property type="entry name" value="Cyt_b561/ferric_Rdtase_TM"/>
</dbReference>
<organism evidence="13 14">
    <name type="scientific">Cutaneotrichosporon cavernicola</name>
    <dbReference type="NCBI Taxonomy" id="279322"/>
    <lineage>
        <taxon>Eukaryota</taxon>
        <taxon>Fungi</taxon>
        <taxon>Dikarya</taxon>
        <taxon>Basidiomycota</taxon>
        <taxon>Agaricomycotina</taxon>
        <taxon>Tremellomycetes</taxon>
        <taxon>Trichosporonales</taxon>
        <taxon>Trichosporonaceae</taxon>
        <taxon>Cutaneotrichosporon</taxon>
    </lineage>
</organism>
<dbReference type="RefSeq" id="XP_060452966.1">
    <property type="nucleotide sequence ID" value="XM_060600100.1"/>
</dbReference>
<dbReference type="PANTHER" id="PTHR15422">
    <property type="entry name" value="OS05G0565100 PROTEIN"/>
    <property type="match status" value="1"/>
</dbReference>
<evidence type="ECO:0000256" key="5">
    <source>
        <dbReference type="ARBA" id="ARBA00022692"/>
    </source>
</evidence>
<feature type="transmembrane region" description="Helical" evidence="11">
    <location>
        <begin position="12"/>
        <end position="31"/>
    </location>
</feature>
<dbReference type="Gene3D" id="1.20.120.1770">
    <property type="match status" value="1"/>
</dbReference>
<feature type="domain" description="Cytochrome b561" evidence="12">
    <location>
        <begin position="40"/>
        <end position="164"/>
    </location>
</feature>
<dbReference type="EMBL" id="AP028212">
    <property type="protein sequence ID" value="BEI87700.1"/>
    <property type="molecule type" value="Genomic_DNA"/>
</dbReference>
<dbReference type="Pfam" id="PF03188">
    <property type="entry name" value="Cytochrom_B561"/>
    <property type="match status" value="1"/>
</dbReference>
<keyword evidence="9" id="KW-0408">Iron</keyword>
<dbReference type="AlphaFoldDB" id="A0AA48I4G5"/>
<comment type="cofactor">
    <cofactor evidence="1">
        <name>heme b</name>
        <dbReference type="ChEBI" id="CHEBI:60344"/>
    </cofactor>
</comment>
<keyword evidence="6" id="KW-0479">Metal-binding</keyword>
<keyword evidence="8 11" id="KW-1133">Transmembrane helix</keyword>
<dbReference type="PANTHER" id="PTHR15422:SF45">
    <property type="entry name" value="CYTOCHROME B561 DOMAIN-CONTAINING PROTEIN"/>
    <property type="match status" value="1"/>
</dbReference>
<dbReference type="Proteomes" id="UP001233271">
    <property type="component" value="Chromosome 1"/>
</dbReference>
<reference evidence="13" key="1">
    <citation type="journal article" date="2023" name="BMC Genomics">
        <title>Chromosome-level genome assemblies of Cutaneotrichosporon spp. (Trichosporonales, Basidiomycota) reveal imbalanced evolution between nucleotide sequences and chromosome synteny.</title>
        <authorList>
            <person name="Kobayashi Y."/>
            <person name="Kayamori A."/>
            <person name="Aoki K."/>
            <person name="Shiwa Y."/>
            <person name="Matsutani M."/>
            <person name="Fujita N."/>
            <person name="Sugita T."/>
            <person name="Iwasaki W."/>
            <person name="Tanaka N."/>
            <person name="Takashima M."/>
        </authorList>
    </citation>
    <scope>NUCLEOTIDE SEQUENCE</scope>
    <source>
        <strain evidence="13">HIS019</strain>
    </source>
</reference>